<dbReference type="InterPro" id="IPR043502">
    <property type="entry name" value="DNA/RNA_pol_sf"/>
</dbReference>
<dbReference type="Pfam" id="PF00078">
    <property type="entry name" value="RVT_1"/>
    <property type="match status" value="1"/>
</dbReference>
<organism evidence="2 3">
    <name type="scientific">Eubacterium limosum</name>
    <dbReference type="NCBI Taxonomy" id="1736"/>
    <lineage>
        <taxon>Bacteria</taxon>
        <taxon>Bacillati</taxon>
        <taxon>Bacillota</taxon>
        <taxon>Clostridia</taxon>
        <taxon>Eubacteriales</taxon>
        <taxon>Eubacteriaceae</taxon>
        <taxon>Eubacterium</taxon>
    </lineage>
</organism>
<dbReference type="InterPro" id="IPR000477">
    <property type="entry name" value="RT_dom"/>
</dbReference>
<protein>
    <submittedName>
        <fullName evidence="2">Group II intron reverse transcriptase/maturase</fullName>
        <ecNumber evidence="2">2.7.7.49</ecNumber>
    </submittedName>
</protein>
<keyword evidence="2" id="KW-0808">Transferase</keyword>
<dbReference type="Pfam" id="PF01844">
    <property type="entry name" value="HNH"/>
    <property type="match status" value="1"/>
</dbReference>
<dbReference type="Gene3D" id="1.10.30.50">
    <property type="match status" value="1"/>
</dbReference>
<dbReference type="CDD" id="cd00085">
    <property type="entry name" value="HNHc"/>
    <property type="match status" value="1"/>
</dbReference>
<dbReference type="InterPro" id="IPR030931">
    <property type="entry name" value="Group_II_RT_mat"/>
</dbReference>
<dbReference type="InterPro" id="IPR002711">
    <property type="entry name" value="HNH"/>
</dbReference>
<keyword evidence="2" id="KW-0695">RNA-directed DNA polymerase</keyword>
<dbReference type="EMBL" id="JAQSVD010000022">
    <property type="protein sequence ID" value="MDE1472843.1"/>
    <property type="molecule type" value="Genomic_DNA"/>
</dbReference>
<dbReference type="PANTHER" id="PTHR34047:SF8">
    <property type="entry name" value="PROTEIN YKFC"/>
    <property type="match status" value="1"/>
</dbReference>
<proteinExistence type="predicted"/>
<evidence type="ECO:0000313" key="2">
    <source>
        <dbReference type="EMBL" id="MDE1472843.1"/>
    </source>
</evidence>
<dbReference type="GO" id="GO:0003964">
    <property type="term" value="F:RNA-directed DNA polymerase activity"/>
    <property type="evidence" value="ECO:0007669"/>
    <property type="project" value="UniProtKB-KW"/>
</dbReference>
<evidence type="ECO:0000313" key="3">
    <source>
        <dbReference type="Proteomes" id="UP001215087"/>
    </source>
</evidence>
<dbReference type="NCBIfam" id="TIGR04416">
    <property type="entry name" value="group_II_RT_mat"/>
    <property type="match status" value="1"/>
</dbReference>
<gene>
    <name evidence="2" type="primary">ltrA</name>
    <name evidence="2" type="ORF">PTZ04_21510</name>
</gene>
<keyword evidence="3" id="KW-1185">Reference proteome</keyword>
<name>A0ABT5UV67_EUBLI</name>
<feature type="domain" description="Reverse transcriptase" evidence="1">
    <location>
        <begin position="93"/>
        <end position="361"/>
    </location>
</feature>
<dbReference type="Proteomes" id="UP001215087">
    <property type="component" value="Unassembled WGS sequence"/>
</dbReference>
<dbReference type="InterPro" id="IPR003615">
    <property type="entry name" value="HNH_nuc"/>
</dbReference>
<accession>A0ABT5UV67</accession>
<keyword evidence="2" id="KW-0548">Nucleotidyltransferase</keyword>
<dbReference type="SMART" id="SM00507">
    <property type="entry name" value="HNHc"/>
    <property type="match status" value="1"/>
</dbReference>
<comment type="caution">
    <text evidence="2">The sequence shown here is derived from an EMBL/GenBank/DDBJ whole genome shotgun (WGS) entry which is preliminary data.</text>
</comment>
<reference evidence="2 3" key="1">
    <citation type="submission" date="2023-02" db="EMBL/GenBank/DDBJ databases">
        <title>Comparative genome analysis of Eubacterium limosum species.</title>
        <authorList>
            <person name="Bak J.E."/>
        </authorList>
    </citation>
    <scope>NUCLEOTIDE SEQUENCE [LARGE SCALE GENOMIC DNA]</scope>
    <source>
        <strain evidence="2 3">KGMB01548</strain>
    </source>
</reference>
<evidence type="ECO:0000259" key="1">
    <source>
        <dbReference type="PROSITE" id="PS50878"/>
    </source>
</evidence>
<dbReference type="RefSeq" id="WP_227209504.1">
    <property type="nucleotide sequence ID" value="NZ_JAJCLO010000033.1"/>
</dbReference>
<dbReference type="PANTHER" id="PTHR34047">
    <property type="entry name" value="NUCLEAR INTRON MATURASE 1, MITOCHONDRIAL-RELATED"/>
    <property type="match status" value="1"/>
</dbReference>
<dbReference type="PROSITE" id="PS50878">
    <property type="entry name" value="RT_POL"/>
    <property type="match status" value="1"/>
</dbReference>
<dbReference type="EC" id="2.7.7.49" evidence="2"/>
<dbReference type="CDD" id="cd01651">
    <property type="entry name" value="RT_G2_intron"/>
    <property type="match status" value="1"/>
</dbReference>
<dbReference type="InterPro" id="IPR051083">
    <property type="entry name" value="GrpII_Intron_Splice-Mob/Def"/>
</dbReference>
<dbReference type="SUPFAM" id="SSF56672">
    <property type="entry name" value="DNA/RNA polymerases"/>
    <property type="match status" value="1"/>
</dbReference>
<sequence>MPKEKHGKQLSVESLRHMEYYGMQQTFDDLYARSKNGENFTNLMELILSRENILLAYRNIKANTGSNTPGTDKITIKEIGCLSPEEVVDKIRFIVEGSQHGYRPKPIRRKNIPKPYDPTATRPLGIPCMWDRLIQQCIKQVMEPICEAKFIENSFGFRPNRSVENAINRTYCLMQRSNLHYIIEFDIKGFFDNVDHSKLVKQIWAMGIRDTHLIWIIKRILKAPIKMPDGSMITPTKGTPQGGLCSPLLANIVLNELDHWIESQWQNHPVTKKYSAKTNPNGSKDKGNGFKAMKKTNLKEMFIVRYADDFRIFCRTKNEAERTKIAVTQWLSERLKLEVSEKKTRIVNVKRRYSEFLGFKIKVYPKGQKYVVKSHICDKAINHQRQKLTEQAKRIARPSGGRKERDEITLYNSMIMGMHNYYCIATHVSIDCAKLAYSVKIVLHNRLKTRNGNGLRKTGRVLTKGEQKQYGDSKQLRYVHDEPIYPLGFVQRKVPMAKKLQVCSFTPEGRKELHDNLRINVPLMLRVMKQPLYGRSVEYADNRISLFSAGRGKCAVTGQVFECIEDIHCHHKIPRNKGGTDKFNNLILVLMPIHRLIHATTRETINGYLKALNLKESQLAKVNELRKLAELEPIDSLHYITNI</sequence>